<reference evidence="2" key="1">
    <citation type="journal article" date="2023" name="Front. Plant Sci.">
        <title>Chromosomal-level genome assembly of Melastoma candidum provides insights into trichome evolution.</title>
        <authorList>
            <person name="Zhong Y."/>
            <person name="Wu W."/>
            <person name="Sun C."/>
            <person name="Zou P."/>
            <person name="Liu Y."/>
            <person name="Dai S."/>
            <person name="Zhou R."/>
        </authorList>
    </citation>
    <scope>NUCLEOTIDE SEQUENCE [LARGE SCALE GENOMIC DNA]</scope>
</reference>
<keyword evidence="2" id="KW-1185">Reference proteome</keyword>
<evidence type="ECO:0000313" key="1">
    <source>
        <dbReference type="EMBL" id="KAI4381730.1"/>
    </source>
</evidence>
<comment type="caution">
    <text evidence="1">The sequence shown here is derived from an EMBL/GenBank/DDBJ whole genome shotgun (WGS) entry which is preliminary data.</text>
</comment>
<name>A0ACB9RS57_9MYRT</name>
<evidence type="ECO:0000313" key="2">
    <source>
        <dbReference type="Proteomes" id="UP001057402"/>
    </source>
</evidence>
<sequence>MSKRTVLRVDISCDKCKKKLLKAVSSLEGVDKIEVDPEKGTLTVTGAADPYDVILQARKASSRNYADIVSIGPPPKPEPPKKPEEKKPENKKPEENKPEPRIQYHPVQYHAYGGHSPYGYAVGPQMAYCHVPAPAVEWEEPSPSCSIM</sequence>
<dbReference type="Proteomes" id="UP001057402">
    <property type="component" value="Chromosome 3"/>
</dbReference>
<gene>
    <name evidence="1" type="ORF">MLD38_007777</name>
</gene>
<proteinExistence type="predicted"/>
<protein>
    <submittedName>
        <fullName evidence="1">Uncharacterized protein</fullName>
    </submittedName>
</protein>
<dbReference type="EMBL" id="CM042882">
    <property type="protein sequence ID" value="KAI4381730.1"/>
    <property type="molecule type" value="Genomic_DNA"/>
</dbReference>
<accession>A0ACB9RS57</accession>
<organism evidence="1 2">
    <name type="scientific">Melastoma candidum</name>
    <dbReference type="NCBI Taxonomy" id="119954"/>
    <lineage>
        <taxon>Eukaryota</taxon>
        <taxon>Viridiplantae</taxon>
        <taxon>Streptophyta</taxon>
        <taxon>Embryophyta</taxon>
        <taxon>Tracheophyta</taxon>
        <taxon>Spermatophyta</taxon>
        <taxon>Magnoliopsida</taxon>
        <taxon>eudicotyledons</taxon>
        <taxon>Gunneridae</taxon>
        <taxon>Pentapetalae</taxon>
        <taxon>rosids</taxon>
        <taxon>malvids</taxon>
        <taxon>Myrtales</taxon>
        <taxon>Melastomataceae</taxon>
        <taxon>Melastomatoideae</taxon>
        <taxon>Melastomateae</taxon>
        <taxon>Melastoma</taxon>
    </lineage>
</organism>